<keyword evidence="1" id="KW-1133">Transmembrane helix</keyword>
<keyword evidence="1" id="KW-0472">Membrane</keyword>
<reference evidence="2 3" key="1">
    <citation type="submission" date="2020-08" db="EMBL/GenBank/DDBJ databases">
        <title>Genomic Encyclopedia of Type Strains, Phase IV (KMG-IV): sequencing the most valuable type-strain genomes for metagenomic binning, comparative biology and taxonomic classification.</title>
        <authorList>
            <person name="Goeker M."/>
        </authorList>
    </citation>
    <scope>NUCLEOTIDE SEQUENCE [LARGE SCALE GENOMIC DNA]</scope>
    <source>
        <strain evidence="2 3">DSM 2461</strain>
    </source>
</reference>
<dbReference type="EMBL" id="JACHGJ010000002">
    <property type="protein sequence ID" value="MBB6479883.1"/>
    <property type="molecule type" value="Genomic_DNA"/>
</dbReference>
<evidence type="ECO:0000256" key="1">
    <source>
        <dbReference type="SAM" id="Phobius"/>
    </source>
</evidence>
<dbReference type="Proteomes" id="UP000587760">
    <property type="component" value="Unassembled WGS sequence"/>
</dbReference>
<sequence>MKNPERMLYQNNNKGYLMIIAFIALNTVYTVFVLNAMDKDRGIGIFVMLTIALLLLGFLTAIKVRIYSLPWSIFALAMGFFQFSRLFFTTVNLEETHAFLLNLILILSSVICVAGGLLSVIYTAKRNRLK</sequence>
<gene>
    <name evidence="2" type="ORF">HNR50_001541</name>
</gene>
<feature type="transmembrane region" description="Helical" evidence="1">
    <location>
        <begin position="16"/>
        <end position="37"/>
    </location>
</feature>
<organism evidence="2 3">
    <name type="scientific">Spirochaeta isovalerica</name>
    <dbReference type="NCBI Taxonomy" id="150"/>
    <lineage>
        <taxon>Bacteria</taxon>
        <taxon>Pseudomonadati</taxon>
        <taxon>Spirochaetota</taxon>
        <taxon>Spirochaetia</taxon>
        <taxon>Spirochaetales</taxon>
        <taxon>Spirochaetaceae</taxon>
        <taxon>Spirochaeta</taxon>
    </lineage>
</organism>
<feature type="transmembrane region" description="Helical" evidence="1">
    <location>
        <begin position="43"/>
        <end position="62"/>
    </location>
</feature>
<protein>
    <submittedName>
        <fullName evidence="2">Uncharacterized protein</fullName>
    </submittedName>
</protein>
<accession>A0A841R7Q1</accession>
<comment type="caution">
    <text evidence="2">The sequence shown here is derived from an EMBL/GenBank/DDBJ whole genome shotgun (WGS) entry which is preliminary data.</text>
</comment>
<proteinExistence type="predicted"/>
<name>A0A841R7Q1_9SPIO</name>
<keyword evidence="3" id="KW-1185">Reference proteome</keyword>
<keyword evidence="1" id="KW-0812">Transmembrane</keyword>
<evidence type="ECO:0000313" key="3">
    <source>
        <dbReference type="Proteomes" id="UP000587760"/>
    </source>
</evidence>
<feature type="transmembrane region" description="Helical" evidence="1">
    <location>
        <begin position="69"/>
        <end position="88"/>
    </location>
</feature>
<evidence type="ECO:0000313" key="2">
    <source>
        <dbReference type="EMBL" id="MBB6479883.1"/>
    </source>
</evidence>
<dbReference type="AlphaFoldDB" id="A0A841R7Q1"/>
<feature type="transmembrane region" description="Helical" evidence="1">
    <location>
        <begin position="100"/>
        <end position="124"/>
    </location>
</feature>
<dbReference type="RefSeq" id="WP_184745510.1">
    <property type="nucleotide sequence ID" value="NZ_JACHGJ010000002.1"/>
</dbReference>